<evidence type="ECO:0000259" key="1">
    <source>
        <dbReference type="Pfam" id="PF05598"/>
    </source>
</evidence>
<proteinExistence type="predicted"/>
<reference evidence="2 3" key="1">
    <citation type="journal article" date="2021" name="Sci. Rep.">
        <title>The distribution of antibiotic resistance genes in chicken gut microbiota commensals.</title>
        <authorList>
            <person name="Juricova H."/>
            <person name="Matiasovicova J."/>
            <person name="Kubasova T."/>
            <person name="Cejkova D."/>
            <person name="Rychlik I."/>
        </authorList>
    </citation>
    <scope>NUCLEOTIDE SEQUENCE [LARGE SCALE GENOMIC DNA]</scope>
    <source>
        <strain evidence="2 3">An435</strain>
    </source>
</reference>
<accession>A0ABS2FME1</accession>
<dbReference type="EMBL" id="JACJLL010000344">
    <property type="protein sequence ID" value="MBM6821058.1"/>
    <property type="molecule type" value="Genomic_DNA"/>
</dbReference>
<dbReference type="InterPro" id="IPR008490">
    <property type="entry name" value="Transposase_InsH_N"/>
</dbReference>
<protein>
    <submittedName>
        <fullName evidence="2">IS5/IS1182 family transposase</fullName>
    </submittedName>
</protein>
<evidence type="ECO:0000313" key="3">
    <source>
        <dbReference type="Proteomes" id="UP000767334"/>
    </source>
</evidence>
<dbReference type="Proteomes" id="UP000767334">
    <property type="component" value="Unassembled WGS sequence"/>
</dbReference>
<organism evidence="2 3">
    <name type="scientific">Clostridium saudiense</name>
    <dbReference type="NCBI Taxonomy" id="1414720"/>
    <lineage>
        <taxon>Bacteria</taxon>
        <taxon>Bacillati</taxon>
        <taxon>Bacillota</taxon>
        <taxon>Clostridia</taxon>
        <taxon>Eubacteriales</taxon>
        <taxon>Clostridiaceae</taxon>
        <taxon>Clostridium</taxon>
    </lineage>
</organism>
<name>A0ABS2FME1_9CLOT</name>
<comment type="caution">
    <text evidence="2">The sequence shown here is derived from an EMBL/GenBank/DDBJ whole genome shotgun (WGS) entry which is preliminary data.</text>
</comment>
<gene>
    <name evidence="2" type="ORF">H6A19_17430</name>
</gene>
<keyword evidence="3" id="KW-1185">Reference proteome</keyword>
<dbReference type="Pfam" id="PF05598">
    <property type="entry name" value="DUF772"/>
    <property type="match status" value="1"/>
</dbReference>
<evidence type="ECO:0000313" key="2">
    <source>
        <dbReference type="EMBL" id="MBM6821058.1"/>
    </source>
</evidence>
<feature type="non-terminal residue" evidence="2">
    <location>
        <position position="50"/>
    </location>
</feature>
<feature type="domain" description="Transposase InsH N-terminal" evidence="1">
    <location>
        <begin position="16"/>
        <end position="49"/>
    </location>
</feature>
<sequence>MINERREAQNEMEVVMLEQLVPQDHLLRKIDKYIDFSFIRDLTRDLYCHT</sequence>